<keyword evidence="2" id="KW-1185">Reference proteome</keyword>
<comment type="caution">
    <text evidence="1">The sequence shown here is derived from an EMBL/GenBank/DDBJ whole genome shotgun (WGS) entry which is preliminary data.</text>
</comment>
<proteinExistence type="predicted"/>
<evidence type="ECO:0000313" key="1">
    <source>
        <dbReference type="EMBL" id="KAK1742843.1"/>
    </source>
</evidence>
<gene>
    <name evidence="1" type="ORF">QTG54_006440</name>
</gene>
<sequence length="68" mass="7738">MCRLIDHLEAWARAINAGTEWATSQVFDALKPRDDKLCFDDFADWYQGRMSKYTLVGIARFAQVGAPV</sequence>
<reference evidence="1" key="1">
    <citation type="submission" date="2023-06" db="EMBL/GenBank/DDBJ databases">
        <title>Survivors Of The Sea: Transcriptome response of Skeletonema marinoi to long-term dormancy.</title>
        <authorList>
            <person name="Pinder M.I.M."/>
            <person name="Kourtchenko O."/>
            <person name="Robertson E.K."/>
            <person name="Larsson T."/>
            <person name="Maumus F."/>
            <person name="Osuna-Cruz C.M."/>
            <person name="Vancaester E."/>
            <person name="Stenow R."/>
            <person name="Vandepoele K."/>
            <person name="Ploug H."/>
            <person name="Bruchert V."/>
            <person name="Godhe A."/>
            <person name="Topel M."/>
        </authorList>
    </citation>
    <scope>NUCLEOTIDE SEQUENCE</scope>
    <source>
        <strain evidence="1">R05AC</strain>
    </source>
</reference>
<dbReference type="AlphaFoldDB" id="A0AAD9DEL5"/>
<name>A0AAD9DEL5_9STRA</name>
<accession>A0AAD9DEL5</accession>
<evidence type="ECO:0000313" key="2">
    <source>
        <dbReference type="Proteomes" id="UP001224775"/>
    </source>
</evidence>
<organism evidence="1 2">
    <name type="scientific">Skeletonema marinoi</name>
    <dbReference type="NCBI Taxonomy" id="267567"/>
    <lineage>
        <taxon>Eukaryota</taxon>
        <taxon>Sar</taxon>
        <taxon>Stramenopiles</taxon>
        <taxon>Ochrophyta</taxon>
        <taxon>Bacillariophyta</taxon>
        <taxon>Coscinodiscophyceae</taxon>
        <taxon>Thalassiosirophycidae</taxon>
        <taxon>Thalassiosirales</taxon>
        <taxon>Skeletonemataceae</taxon>
        <taxon>Skeletonema</taxon>
        <taxon>Skeletonema marinoi-dohrnii complex</taxon>
    </lineage>
</organism>
<protein>
    <submittedName>
        <fullName evidence="1">Uncharacterized protein</fullName>
    </submittedName>
</protein>
<dbReference type="Proteomes" id="UP001224775">
    <property type="component" value="Unassembled WGS sequence"/>
</dbReference>
<dbReference type="EMBL" id="JATAAI010000010">
    <property type="protein sequence ID" value="KAK1742843.1"/>
    <property type="molecule type" value="Genomic_DNA"/>
</dbReference>